<gene>
    <name evidence="3" type="ORF">FBUS_03415</name>
</gene>
<feature type="region of interest" description="Disordered" evidence="1">
    <location>
        <begin position="258"/>
        <end position="282"/>
    </location>
</feature>
<sequence>MRVIRSVHGRSRFGRASRVVKNRRIQYGGGYEEFGGIISESTVSDKDSSPVRHDYQVTAPGTPRNAFDVVSEYLTHPSICEESSVKFSDNDVDCSLFYSKSATQLMSRSENKQPATNIVRTCRRINGRINVHGQAARPSCSPQTTSFGEIKSPQPLTEVNTNVSTLDSMRYQENDRKPAECASDDSRKACSQSGESNDLTSLSHMVGVYFLYHVIVSFINIFGSVRALLIGCTDIRRSISAVGGNSVSKNSLHLAHIGDKDNLTNPNGETVSDGSSNKGPQVPVKEHPIVIVTVTQDTPPASITTERCSAAQQPREGFHDSVKISSDVHNLIRCTALAGSDLVDNNGLANSSVISHISASVVPPIGTVQPSDWKRAHPVISLKRGRTRRSGGGRLKGCSTVGSVHQLSTAEAIKSKSCIRTRHPFMHFWESEADQVAVNRGWRSRRRAYLSLLCSCPETDRDTVTSDSGRQARRRSDYAGLFYPARTSGMYSRLRLENDDVSIAAQCHMLAQLEPVILGYRWSDPDQTPNEANREVMIMWN</sequence>
<feature type="compositionally biased region" description="Polar residues" evidence="1">
    <location>
        <begin position="263"/>
        <end position="279"/>
    </location>
</feature>
<feature type="region of interest" description="Disordered" evidence="1">
    <location>
        <begin position="133"/>
        <end position="154"/>
    </location>
</feature>
<evidence type="ECO:0000313" key="4">
    <source>
        <dbReference type="Proteomes" id="UP000728185"/>
    </source>
</evidence>
<dbReference type="AlphaFoldDB" id="A0A8E0RWY1"/>
<feature type="compositionally biased region" description="Basic and acidic residues" evidence="1">
    <location>
        <begin position="171"/>
        <end position="188"/>
    </location>
</feature>
<keyword evidence="2" id="KW-0812">Transmembrane</keyword>
<keyword evidence="2" id="KW-1133">Transmembrane helix</keyword>
<keyword evidence="2" id="KW-0472">Membrane</keyword>
<comment type="caution">
    <text evidence="3">The sequence shown here is derived from an EMBL/GenBank/DDBJ whole genome shotgun (WGS) entry which is preliminary data.</text>
</comment>
<dbReference type="EMBL" id="LUCM01003379">
    <property type="protein sequence ID" value="KAA0195892.1"/>
    <property type="molecule type" value="Genomic_DNA"/>
</dbReference>
<evidence type="ECO:0000313" key="3">
    <source>
        <dbReference type="EMBL" id="KAA0195892.1"/>
    </source>
</evidence>
<feature type="region of interest" description="Disordered" evidence="1">
    <location>
        <begin position="171"/>
        <end position="196"/>
    </location>
</feature>
<name>A0A8E0RWY1_9TREM</name>
<organism evidence="3 4">
    <name type="scientific">Fasciolopsis buskii</name>
    <dbReference type="NCBI Taxonomy" id="27845"/>
    <lineage>
        <taxon>Eukaryota</taxon>
        <taxon>Metazoa</taxon>
        <taxon>Spiralia</taxon>
        <taxon>Lophotrochozoa</taxon>
        <taxon>Platyhelminthes</taxon>
        <taxon>Trematoda</taxon>
        <taxon>Digenea</taxon>
        <taxon>Plagiorchiida</taxon>
        <taxon>Echinostomata</taxon>
        <taxon>Echinostomatoidea</taxon>
        <taxon>Fasciolidae</taxon>
        <taxon>Fasciolopsis</taxon>
    </lineage>
</organism>
<feature type="transmembrane region" description="Helical" evidence="2">
    <location>
        <begin position="209"/>
        <end position="229"/>
    </location>
</feature>
<dbReference type="OrthoDB" id="10306207at2759"/>
<evidence type="ECO:0000256" key="1">
    <source>
        <dbReference type="SAM" id="MobiDB-lite"/>
    </source>
</evidence>
<accession>A0A8E0RWY1</accession>
<proteinExistence type="predicted"/>
<protein>
    <submittedName>
        <fullName evidence="3">Uncharacterized protein</fullName>
    </submittedName>
</protein>
<keyword evidence="4" id="KW-1185">Reference proteome</keyword>
<dbReference type="Proteomes" id="UP000728185">
    <property type="component" value="Unassembled WGS sequence"/>
</dbReference>
<evidence type="ECO:0000256" key="2">
    <source>
        <dbReference type="SAM" id="Phobius"/>
    </source>
</evidence>
<reference evidence="3" key="1">
    <citation type="submission" date="2019-05" db="EMBL/GenBank/DDBJ databases">
        <title>Annotation for the trematode Fasciolopsis buski.</title>
        <authorList>
            <person name="Choi Y.-J."/>
        </authorList>
    </citation>
    <scope>NUCLEOTIDE SEQUENCE</scope>
    <source>
        <strain evidence="3">HT</strain>
        <tissue evidence="3">Whole worm</tissue>
    </source>
</reference>